<keyword evidence="4 6" id="KW-0720">Serine protease</keyword>
<dbReference type="PANTHER" id="PTHR10795">
    <property type="entry name" value="PROPROTEIN CONVERTASE SUBTILISIN/KEXIN"/>
    <property type="match status" value="1"/>
</dbReference>
<dbReference type="Pfam" id="PF00082">
    <property type="entry name" value="Peptidase_S8"/>
    <property type="match status" value="1"/>
</dbReference>
<dbReference type="RefSeq" id="WP_120148922.1">
    <property type="nucleotide sequence ID" value="NZ_QZVT01000004.1"/>
</dbReference>
<evidence type="ECO:0000256" key="3">
    <source>
        <dbReference type="ARBA" id="ARBA00022801"/>
    </source>
</evidence>
<dbReference type="InterPro" id="IPR036852">
    <property type="entry name" value="Peptidase_S8/S53_dom_sf"/>
</dbReference>
<dbReference type="Gene3D" id="3.30.70.80">
    <property type="entry name" value="Peptidase S8 propeptide/proteinase inhibitor I9"/>
    <property type="match status" value="1"/>
</dbReference>
<dbReference type="OrthoDB" id="614750at2"/>
<keyword evidence="2 6" id="KW-0645">Protease</keyword>
<dbReference type="PROSITE" id="PS00138">
    <property type="entry name" value="SUBTILASE_SER"/>
    <property type="match status" value="1"/>
</dbReference>
<evidence type="ECO:0000256" key="6">
    <source>
        <dbReference type="PROSITE-ProRule" id="PRU01240"/>
    </source>
</evidence>
<feature type="active site" description="Charge relay system" evidence="5 6">
    <location>
        <position position="302"/>
    </location>
</feature>
<dbReference type="Pfam" id="PF05922">
    <property type="entry name" value="Inhibitor_I9"/>
    <property type="match status" value="1"/>
</dbReference>
<feature type="signal peptide" evidence="7">
    <location>
        <begin position="1"/>
        <end position="39"/>
    </location>
</feature>
<dbReference type="CDD" id="cd02120">
    <property type="entry name" value="PA_subtilisin_like"/>
    <property type="match status" value="1"/>
</dbReference>
<dbReference type="Proteomes" id="UP000272560">
    <property type="component" value="Unassembled WGS sequence"/>
</dbReference>
<proteinExistence type="inferred from homology"/>
<dbReference type="InterPro" id="IPR000209">
    <property type="entry name" value="Peptidase_S8/S53_dom"/>
</dbReference>
<evidence type="ECO:0000256" key="5">
    <source>
        <dbReference type="PIRSR" id="PIRSR615500-1"/>
    </source>
</evidence>
<dbReference type="Gene3D" id="2.60.120.380">
    <property type="match status" value="1"/>
</dbReference>
<accession>A0A3A5MBZ1</accession>
<dbReference type="SUPFAM" id="SSF52743">
    <property type="entry name" value="Subtilisin-like"/>
    <property type="match status" value="1"/>
</dbReference>
<dbReference type="InterPro" id="IPR015500">
    <property type="entry name" value="Peptidase_S8_subtilisin-rel"/>
</dbReference>
<feature type="domain" description="PA" evidence="9">
    <location>
        <begin position="477"/>
        <end position="548"/>
    </location>
</feature>
<dbReference type="Gene3D" id="3.50.30.30">
    <property type="match status" value="1"/>
</dbReference>
<dbReference type="Gene3D" id="2.60.40.2310">
    <property type="match status" value="1"/>
</dbReference>
<evidence type="ECO:0000256" key="4">
    <source>
        <dbReference type="ARBA" id="ARBA00022825"/>
    </source>
</evidence>
<sequence>MTQRRKAGRERSTLRAATAIVLGLPLLLTSTAVAPAVFAAPAPVTAVTPQKAPVKALDPAQYPDGKYIVVLADKPLATYEGGVEGIAPTKPEKGAKLDADAENVKQYSAFLETKQQDIAAEGNVEIKRTYTAALNGFSADLSTDQAVELAKSDEVLLVAPDVENAPDYSSIDFLGLSGNKGTWKSQFGGEKNAGAGTVVGVIDTGYAPDNPFLSGSPVKPLPGNAPAKVGEPYLDAKGNIAMLKTDGTTFVGECQVGEGFDGSLCNSKVLSARYFADAFIETVPEGDQAPQEVISPVDIDNHGTHTASTAAGNAGVTQTVDGRNFGVSSGVAPAAKVSVYKICWEDKDPATGGCYSSAAVDAINQAVLDGVDVLNYSISGSTTTTTDPVSLAFLSAASAGVFVAVSAGNSGPTASTVNHGAPWLSTVAASTFSYELQGTAEFSDGTKYRGASIMRTGVPASPVVLAVGAAAAAAPTAPALCGPNTLDPAKVAGKIVVCDRGVVDRVAKSTEVKRAGGVGMILVNLVDSSTDTDQHAVPTVHVNAPEGPELKTKVAANPALTVALLPTDTTGKPLPPTPQVAGFSSRGPLLATDSDLLKPDITAPGVAVLAGVSTVGSAGEQFGFLSGTSMASPHVAGLGALVLGKNPTWSPAAVKSAMMTTAYPLKKADGSVETDVLAVGAGHINPASVLSPGLVYDQSPDDYLRFIAGTGVDLGIDGITPVAAKDTNVPSFALGNLIGRTEVTRTVTATTPGLYRATANVPGVKVTITPSILNFSAAGETRTFKVSFENQSAAAGQFAAGSLTWSGQGKKVTSPVAVRPQTLKAPAEVNLAGGANGSGSFNVTSGTSTPIQMTLDGLARAATTAVELVPGDVVNGNDASNAVQDVTVPAGTKTARFSILADDPTSDFDMFVIPPSGPAVTVATADASETLILENPAPGTYRIVANLFSSTDNAPTSGTIEAVLLNGAAGNATLTPNPFALANGSTGAVTLNWTGLTAGTYVGRVTYAGSPTITYVRVVVDGAGVATVEPSADPAAITPADKLVTGPREAITPTGNK</sequence>
<dbReference type="PRINTS" id="PR00723">
    <property type="entry name" value="SUBTILISIN"/>
</dbReference>
<dbReference type="AlphaFoldDB" id="A0A3A5MBZ1"/>
<dbReference type="GO" id="GO:0006508">
    <property type="term" value="P:proteolysis"/>
    <property type="evidence" value="ECO:0007669"/>
    <property type="project" value="UniProtKB-KW"/>
</dbReference>
<dbReference type="CDD" id="cd04852">
    <property type="entry name" value="Peptidases_S8_3"/>
    <property type="match status" value="1"/>
</dbReference>
<dbReference type="Pfam" id="PF17766">
    <property type="entry name" value="fn3_6"/>
    <property type="match status" value="1"/>
</dbReference>
<dbReference type="InterPro" id="IPR023828">
    <property type="entry name" value="Peptidase_S8_Ser-AS"/>
</dbReference>
<evidence type="ECO:0000313" key="12">
    <source>
        <dbReference type="EMBL" id="RJT80232.1"/>
    </source>
</evidence>
<feature type="active site" description="Charge relay system" evidence="5 6">
    <location>
        <position position="203"/>
    </location>
</feature>
<reference evidence="12 13" key="1">
    <citation type="submission" date="2018-09" db="EMBL/GenBank/DDBJ databases">
        <title>Novel species of Arthrobacter.</title>
        <authorList>
            <person name="Liu Q."/>
            <person name="Xin Y.-H."/>
        </authorList>
    </citation>
    <scope>NUCLEOTIDE SEQUENCE [LARGE SCALE GENOMIC DNA]</scope>
    <source>
        <strain evidence="12 13">Hz2</strain>
    </source>
</reference>
<protein>
    <submittedName>
        <fullName evidence="12">Protease</fullName>
    </submittedName>
</protein>
<dbReference type="InterPro" id="IPR034197">
    <property type="entry name" value="Peptidases_S8_3"/>
</dbReference>
<evidence type="ECO:0000259" key="11">
    <source>
        <dbReference type="Pfam" id="PF17766"/>
    </source>
</evidence>
<feature type="domain" description="Subtilisin-like protease fibronectin type-III" evidence="11">
    <location>
        <begin position="726"/>
        <end position="818"/>
    </location>
</feature>
<feature type="domain" description="Inhibitor I9" evidence="10">
    <location>
        <begin position="66"/>
        <end position="162"/>
    </location>
</feature>
<organism evidence="12 13">
    <name type="scientific">Arthrobacter cheniae</name>
    <dbReference type="NCBI Taxonomy" id="1258888"/>
    <lineage>
        <taxon>Bacteria</taxon>
        <taxon>Bacillati</taxon>
        <taxon>Actinomycetota</taxon>
        <taxon>Actinomycetes</taxon>
        <taxon>Micrococcales</taxon>
        <taxon>Micrococcaceae</taxon>
        <taxon>Arthrobacter</taxon>
    </lineage>
</organism>
<dbReference type="GO" id="GO:0004252">
    <property type="term" value="F:serine-type endopeptidase activity"/>
    <property type="evidence" value="ECO:0007669"/>
    <property type="project" value="UniProtKB-UniRule"/>
</dbReference>
<evidence type="ECO:0000259" key="9">
    <source>
        <dbReference type="Pfam" id="PF02225"/>
    </source>
</evidence>
<keyword evidence="7" id="KW-0732">Signal</keyword>
<dbReference type="Pfam" id="PF02225">
    <property type="entry name" value="PA"/>
    <property type="match status" value="1"/>
</dbReference>
<evidence type="ECO:0000259" key="10">
    <source>
        <dbReference type="Pfam" id="PF05922"/>
    </source>
</evidence>
<evidence type="ECO:0000259" key="8">
    <source>
        <dbReference type="Pfam" id="PF00082"/>
    </source>
</evidence>
<evidence type="ECO:0000313" key="13">
    <source>
        <dbReference type="Proteomes" id="UP000272560"/>
    </source>
</evidence>
<dbReference type="InterPro" id="IPR010259">
    <property type="entry name" value="S8pro/Inhibitor_I9"/>
</dbReference>
<comment type="similarity">
    <text evidence="1 6">Belongs to the peptidase S8 family.</text>
</comment>
<name>A0A3A5MBZ1_9MICC</name>
<dbReference type="InterPro" id="IPR045051">
    <property type="entry name" value="SBT"/>
</dbReference>
<dbReference type="Gene3D" id="3.40.50.200">
    <property type="entry name" value="Peptidase S8/S53 domain"/>
    <property type="match status" value="1"/>
</dbReference>
<dbReference type="InterPro" id="IPR037045">
    <property type="entry name" value="S8pro/Inhibitor_I9_sf"/>
</dbReference>
<evidence type="ECO:0000256" key="2">
    <source>
        <dbReference type="ARBA" id="ARBA00022670"/>
    </source>
</evidence>
<evidence type="ECO:0000256" key="7">
    <source>
        <dbReference type="SAM" id="SignalP"/>
    </source>
</evidence>
<evidence type="ECO:0000256" key="1">
    <source>
        <dbReference type="ARBA" id="ARBA00011073"/>
    </source>
</evidence>
<dbReference type="PROSITE" id="PS51892">
    <property type="entry name" value="SUBTILASE"/>
    <property type="match status" value="1"/>
</dbReference>
<keyword evidence="13" id="KW-1185">Reference proteome</keyword>
<comment type="caution">
    <text evidence="12">The sequence shown here is derived from an EMBL/GenBank/DDBJ whole genome shotgun (WGS) entry which is preliminary data.</text>
</comment>
<gene>
    <name evidence="12" type="ORF">D6T63_08440</name>
</gene>
<dbReference type="InterPro" id="IPR003137">
    <property type="entry name" value="PA_domain"/>
</dbReference>
<feature type="domain" description="Peptidase S8/S53" evidence="8">
    <location>
        <begin position="194"/>
        <end position="668"/>
    </location>
</feature>
<feature type="chain" id="PRO_5017336700" evidence="7">
    <location>
        <begin position="40"/>
        <end position="1057"/>
    </location>
</feature>
<dbReference type="InterPro" id="IPR041469">
    <property type="entry name" value="Subtilisin-like_FN3"/>
</dbReference>
<feature type="active site" description="Charge relay system" evidence="5 6">
    <location>
        <position position="629"/>
    </location>
</feature>
<keyword evidence="3 6" id="KW-0378">Hydrolase</keyword>
<dbReference type="EMBL" id="QZVT01000004">
    <property type="protein sequence ID" value="RJT80232.1"/>
    <property type="molecule type" value="Genomic_DNA"/>
</dbReference>